<dbReference type="InterPro" id="IPR001005">
    <property type="entry name" value="SANT/Myb"/>
</dbReference>
<keyword evidence="3" id="KW-0804">Transcription</keyword>
<dbReference type="Proteomes" id="UP001367508">
    <property type="component" value="Unassembled WGS sequence"/>
</dbReference>
<name>A0AAN9LZP4_CANGL</name>
<comment type="subcellular location">
    <subcellularLocation>
        <location evidence="1">Nucleus</location>
    </subcellularLocation>
</comment>
<dbReference type="FunFam" id="1.10.10.60:FF:000007">
    <property type="entry name" value="Two-component response regulator"/>
    <property type="match status" value="1"/>
</dbReference>
<dbReference type="Gene3D" id="1.10.10.60">
    <property type="entry name" value="Homeodomain-like"/>
    <property type="match status" value="1"/>
</dbReference>
<dbReference type="SUPFAM" id="SSF46689">
    <property type="entry name" value="Homeodomain-like"/>
    <property type="match status" value="1"/>
</dbReference>
<sequence length="246" mass="28535">MIRGSEKHSFNIQQHEKLVFDVSDSCLMFPEAFDSQNVLCQSSEDNTPPQFRTVADSFLSRDEDTFWETYSEHPCHHVSLYEHLRHEHNIIMVGDDSAPVDQTEGVCATSGNSASSIVPTKKKRIKWTKDLHDQFVAAVNSLGGPQKAKPRAVLKMMDSKSLNIFHVKSHLQKYRTTQHMQNIFKEGYEEKQGTDMITELQQKIYMQIEESRQLQLEVRRSIQEQLEIQRNLQMIVEQKKKQLNSV</sequence>
<dbReference type="GO" id="GO:0003700">
    <property type="term" value="F:DNA-binding transcription factor activity"/>
    <property type="evidence" value="ECO:0007669"/>
    <property type="project" value="InterPro"/>
</dbReference>
<feature type="domain" description="HTH myb-type" evidence="5">
    <location>
        <begin position="121"/>
        <end position="179"/>
    </location>
</feature>
<dbReference type="EMBL" id="JAYMYQ010000003">
    <property type="protein sequence ID" value="KAK7345136.1"/>
    <property type="molecule type" value="Genomic_DNA"/>
</dbReference>
<keyword evidence="2" id="KW-0805">Transcription regulation</keyword>
<reference evidence="6 7" key="1">
    <citation type="submission" date="2024-01" db="EMBL/GenBank/DDBJ databases">
        <title>The genomes of 5 underutilized Papilionoideae crops provide insights into root nodulation and disease resistanc.</title>
        <authorList>
            <person name="Jiang F."/>
        </authorList>
    </citation>
    <scope>NUCLEOTIDE SEQUENCE [LARGE SCALE GENOMIC DNA]</scope>
    <source>
        <strain evidence="6">LVBAO_FW01</strain>
        <tissue evidence="6">Leaves</tissue>
    </source>
</reference>
<accession>A0AAN9LZP4</accession>
<dbReference type="InterPro" id="IPR009057">
    <property type="entry name" value="Homeodomain-like_sf"/>
</dbReference>
<evidence type="ECO:0000256" key="1">
    <source>
        <dbReference type="ARBA" id="ARBA00004123"/>
    </source>
</evidence>
<dbReference type="Pfam" id="PF00249">
    <property type="entry name" value="Myb_DNA-binding"/>
    <property type="match status" value="1"/>
</dbReference>
<protein>
    <recommendedName>
        <fullName evidence="5">HTH myb-type domain-containing protein</fullName>
    </recommendedName>
</protein>
<dbReference type="AlphaFoldDB" id="A0AAN9LZP4"/>
<proteinExistence type="predicted"/>
<evidence type="ECO:0000256" key="4">
    <source>
        <dbReference type="ARBA" id="ARBA00023242"/>
    </source>
</evidence>
<evidence type="ECO:0000313" key="6">
    <source>
        <dbReference type="EMBL" id="KAK7345136.1"/>
    </source>
</evidence>
<dbReference type="InterPro" id="IPR006447">
    <property type="entry name" value="Myb_dom_plants"/>
</dbReference>
<dbReference type="GO" id="GO:0003677">
    <property type="term" value="F:DNA binding"/>
    <property type="evidence" value="ECO:0007669"/>
    <property type="project" value="InterPro"/>
</dbReference>
<dbReference type="NCBIfam" id="TIGR01557">
    <property type="entry name" value="myb_SHAQKYF"/>
    <property type="match status" value="1"/>
</dbReference>
<dbReference type="PANTHER" id="PTHR31499:SF48">
    <property type="entry name" value="MYB-LIKE TRANSCRIPTION FACTOR FAMILY PROTEIN"/>
    <property type="match status" value="1"/>
</dbReference>
<dbReference type="InterPro" id="IPR017930">
    <property type="entry name" value="Myb_dom"/>
</dbReference>
<keyword evidence="4" id="KW-0539">Nucleus</keyword>
<evidence type="ECO:0000256" key="3">
    <source>
        <dbReference type="ARBA" id="ARBA00023163"/>
    </source>
</evidence>
<keyword evidence="7" id="KW-1185">Reference proteome</keyword>
<dbReference type="InterPro" id="IPR046955">
    <property type="entry name" value="PHR1-like"/>
</dbReference>
<organism evidence="6 7">
    <name type="scientific">Canavalia gladiata</name>
    <name type="common">Sword bean</name>
    <name type="synonym">Dolichos gladiatus</name>
    <dbReference type="NCBI Taxonomy" id="3824"/>
    <lineage>
        <taxon>Eukaryota</taxon>
        <taxon>Viridiplantae</taxon>
        <taxon>Streptophyta</taxon>
        <taxon>Embryophyta</taxon>
        <taxon>Tracheophyta</taxon>
        <taxon>Spermatophyta</taxon>
        <taxon>Magnoliopsida</taxon>
        <taxon>eudicotyledons</taxon>
        <taxon>Gunneridae</taxon>
        <taxon>Pentapetalae</taxon>
        <taxon>rosids</taxon>
        <taxon>fabids</taxon>
        <taxon>Fabales</taxon>
        <taxon>Fabaceae</taxon>
        <taxon>Papilionoideae</taxon>
        <taxon>50 kb inversion clade</taxon>
        <taxon>NPAAA clade</taxon>
        <taxon>indigoferoid/millettioid clade</taxon>
        <taxon>Phaseoleae</taxon>
        <taxon>Canavalia</taxon>
    </lineage>
</organism>
<evidence type="ECO:0000259" key="5">
    <source>
        <dbReference type="PROSITE" id="PS51294"/>
    </source>
</evidence>
<comment type="caution">
    <text evidence="6">The sequence shown here is derived from an EMBL/GenBank/DDBJ whole genome shotgun (WGS) entry which is preliminary data.</text>
</comment>
<dbReference type="GO" id="GO:0005634">
    <property type="term" value="C:nucleus"/>
    <property type="evidence" value="ECO:0007669"/>
    <property type="project" value="UniProtKB-SubCell"/>
</dbReference>
<dbReference type="PANTHER" id="PTHR31499">
    <property type="entry name" value="MYB FAMILY TRANSCRIPTION FACTOR PHL11"/>
    <property type="match status" value="1"/>
</dbReference>
<dbReference type="PROSITE" id="PS51294">
    <property type="entry name" value="HTH_MYB"/>
    <property type="match status" value="1"/>
</dbReference>
<evidence type="ECO:0000256" key="2">
    <source>
        <dbReference type="ARBA" id="ARBA00023015"/>
    </source>
</evidence>
<gene>
    <name evidence="6" type="ORF">VNO77_15612</name>
</gene>
<evidence type="ECO:0000313" key="7">
    <source>
        <dbReference type="Proteomes" id="UP001367508"/>
    </source>
</evidence>